<dbReference type="SUPFAM" id="SSF56112">
    <property type="entry name" value="Protein kinase-like (PK-like)"/>
    <property type="match status" value="1"/>
</dbReference>
<accession>A0A7J7N5Z8</accession>
<proteinExistence type="predicted"/>
<dbReference type="EMBL" id="JACGCM010001019">
    <property type="protein sequence ID" value="KAF6162575.1"/>
    <property type="molecule type" value="Genomic_DNA"/>
</dbReference>
<reference evidence="1 2" key="1">
    <citation type="journal article" date="2020" name="IScience">
        <title>Genome Sequencing of the Endangered Kingdonia uniflora (Circaeasteraceae, Ranunculales) Reveals Potential Mechanisms of Evolutionary Specialization.</title>
        <authorList>
            <person name="Sun Y."/>
            <person name="Deng T."/>
            <person name="Zhang A."/>
            <person name="Moore M.J."/>
            <person name="Landis J.B."/>
            <person name="Lin N."/>
            <person name="Zhang H."/>
            <person name="Zhang X."/>
            <person name="Huang J."/>
            <person name="Zhang X."/>
            <person name="Sun H."/>
            <person name="Wang H."/>
        </authorList>
    </citation>
    <scope>NUCLEOTIDE SEQUENCE [LARGE SCALE GENOMIC DNA]</scope>
    <source>
        <strain evidence="1">TB1705</strain>
        <tissue evidence="1">Leaf</tissue>
    </source>
</reference>
<evidence type="ECO:0000313" key="1">
    <source>
        <dbReference type="EMBL" id="KAF6162575.1"/>
    </source>
</evidence>
<dbReference type="Proteomes" id="UP000541444">
    <property type="component" value="Unassembled WGS sequence"/>
</dbReference>
<gene>
    <name evidence="1" type="ORF">GIB67_003121</name>
</gene>
<protein>
    <submittedName>
        <fullName evidence="1">Uncharacterized protein</fullName>
    </submittedName>
</protein>
<dbReference type="InterPro" id="IPR011009">
    <property type="entry name" value="Kinase-like_dom_sf"/>
</dbReference>
<sequence length="74" mass="8368">MDSHHDAEAQTENRNLREHSRLPREFCFEDLKTVTNDFPDKLGSGRLGSVFNGVLEDGTPIVVKQVERLLSGEE</sequence>
<name>A0A7J7N5Z8_9MAGN</name>
<dbReference type="AlphaFoldDB" id="A0A7J7N5Z8"/>
<evidence type="ECO:0000313" key="2">
    <source>
        <dbReference type="Proteomes" id="UP000541444"/>
    </source>
</evidence>
<keyword evidence="2" id="KW-1185">Reference proteome</keyword>
<comment type="caution">
    <text evidence="1">The sequence shown here is derived from an EMBL/GenBank/DDBJ whole genome shotgun (WGS) entry which is preliminary data.</text>
</comment>
<dbReference type="Gene3D" id="3.30.200.20">
    <property type="entry name" value="Phosphorylase Kinase, domain 1"/>
    <property type="match status" value="1"/>
</dbReference>
<organism evidence="1 2">
    <name type="scientific">Kingdonia uniflora</name>
    <dbReference type="NCBI Taxonomy" id="39325"/>
    <lineage>
        <taxon>Eukaryota</taxon>
        <taxon>Viridiplantae</taxon>
        <taxon>Streptophyta</taxon>
        <taxon>Embryophyta</taxon>
        <taxon>Tracheophyta</taxon>
        <taxon>Spermatophyta</taxon>
        <taxon>Magnoliopsida</taxon>
        <taxon>Ranunculales</taxon>
        <taxon>Circaeasteraceae</taxon>
        <taxon>Kingdonia</taxon>
    </lineage>
</organism>
<dbReference type="OrthoDB" id="1915649at2759"/>